<dbReference type="GO" id="GO:0030973">
    <property type="term" value="F:molybdate ion binding"/>
    <property type="evidence" value="ECO:0007669"/>
    <property type="project" value="TreeGrafter"/>
</dbReference>
<dbReference type="RefSeq" id="WP_109922715.1">
    <property type="nucleotide sequence ID" value="NZ_QGLF01000005.1"/>
</dbReference>
<gene>
    <name evidence="8" type="ORF">DKG75_18880</name>
</gene>
<evidence type="ECO:0000256" key="7">
    <source>
        <dbReference type="SAM" id="SignalP"/>
    </source>
</evidence>
<dbReference type="EMBL" id="QGLF01000005">
    <property type="protein sequence ID" value="PWR19029.1"/>
    <property type="molecule type" value="Genomic_DNA"/>
</dbReference>
<dbReference type="Pfam" id="PF13531">
    <property type="entry name" value="SBP_bac_11"/>
    <property type="match status" value="1"/>
</dbReference>
<dbReference type="InterPro" id="IPR050682">
    <property type="entry name" value="ModA/WtpA"/>
</dbReference>
<dbReference type="InterPro" id="IPR006311">
    <property type="entry name" value="TAT_signal"/>
</dbReference>
<dbReference type="NCBIfam" id="TIGR01256">
    <property type="entry name" value="modA"/>
    <property type="match status" value="1"/>
</dbReference>
<evidence type="ECO:0000256" key="2">
    <source>
        <dbReference type="ARBA" id="ARBA00022505"/>
    </source>
</evidence>
<reference evidence="9" key="1">
    <citation type="submission" date="2018-05" db="EMBL/GenBank/DDBJ databases">
        <title>Zavarzinia sp. HR-AS.</title>
        <authorList>
            <person name="Lee Y."/>
            <person name="Jeon C.O."/>
        </authorList>
    </citation>
    <scope>NUCLEOTIDE SEQUENCE [LARGE SCALE GENOMIC DNA]</scope>
    <source>
        <strain evidence="9">DSM 1231</strain>
    </source>
</reference>
<feature type="chain" id="PRO_5016288621" evidence="7">
    <location>
        <begin position="28"/>
        <end position="261"/>
    </location>
</feature>
<evidence type="ECO:0000256" key="4">
    <source>
        <dbReference type="ARBA" id="ARBA00022729"/>
    </source>
</evidence>
<accession>A0A317DWG0</accession>
<keyword evidence="9" id="KW-1185">Reference proteome</keyword>
<comment type="subunit">
    <text evidence="5">The complex is composed of two ATP-binding proteins (ModC), two transmembrane proteins (ModB) and a solute-binding protein (ModA).</text>
</comment>
<dbReference type="SUPFAM" id="SSF53850">
    <property type="entry name" value="Periplasmic binding protein-like II"/>
    <property type="match status" value="1"/>
</dbReference>
<dbReference type="PANTHER" id="PTHR30632">
    <property type="entry name" value="MOLYBDATE-BINDING PERIPLASMIC PROTEIN"/>
    <property type="match status" value="1"/>
</dbReference>
<feature type="binding site" evidence="6">
    <location>
        <position position="179"/>
    </location>
    <ligand>
        <name>molybdate</name>
        <dbReference type="ChEBI" id="CHEBI:36264"/>
    </ligand>
</feature>
<dbReference type="GO" id="GO:0015689">
    <property type="term" value="P:molybdate ion transport"/>
    <property type="evidence" value="ECO:0007669"/>
    <property type="project" value="InterPro"/>
</dbReference>
<feature type="signal peptide" evidence="7">
    <location>
        <begin position="1"/>
        <end position="27"/>
    </location>
</feature>
<dbReference type="AlphaFoldDB" id="A0A317DWG0"/>
<protein>
    <submittedName>
        <fullName evidence="8">Molybdate ABC transporter substrate-binding protein</fullName>
    </submittedName>
</protein>
<evidence type="ECO:0000256" key="1">
    <source>
        <dbReference type="ARBA" id="ARBA00009175"/>
    </source>
</evidence>
<name>A0A317DWG0_9PROT</name>
<keyword evidence="2 6" id="KW-0500">Molybdenum</keyword>
<dbReference type="PROSITE" id="PS51318">
    <property type="entry name" value="TAT"/>
    <property type="match status" value="1"/>
</dbReference>
<evidence type="ECO:0000256" key="5">
    <source>
        <dbReference type="ARBA" id="ARBA00062515"/>
    </source>
</evidence>
<feature type="binding site" evidence="6">
    <location>
        <position position="39"/>
    </location>
    <ligand>
        <name>molybdate</name>
        <dbReference type="ChEBI" id="CHEBI:36264"/>
    </ligand>
</feature>
<proteinExistence type="inferred from homology"/>
<dbReference type="GO" id="GO:0030288">
    <property type="term" value="C:outer membrane-bounded periplasmic space"/>
    <property type="evidence" value="ECO:0007669"/>
    <property type="project" value="TreeGrafter"/>
</dbReference>
<evidence type="ECO:0000313" key="8">
    <source>
        <dbReference type="EMBL" id="PWR19029.1"/>
    </source>
</evidence>
<keyword evidence="3 6" id="KW-0479">Metal-binding</keyword>
<evidence type="ECO:0000256" key="3">
    <source>
        <dbReference type="ARBA" id="ARBA00022723"/>
    </source>
</evidence>
<dbReference type="OrthoDB" id="9785015at2"/>
<keyword evidence="4 7" id="KW-0732">Signal</keyword>
<dbReference type="InterPro" id="IPR005950">
    <property type="entry name" value="ModA"/>
</dbReference>
<dbReference type="Proteomes" id="UP000246077">
    <property type="component" value="Unassembled WGS sequence"/>
</dbReference>
<organism evidence="8 9">
    <name type="scientific">Zavarzinia compransoris</name>
    <dbReference type="NCBI Taxonomy" id="1264899"/>
    <lineage>
        <taxon>Bacteria</taxon>
        <taxon>Pseudomonadati</taxon>
        <taxon>Pseudomonadota</taxon>
        <taxon>Alphaproteobacteria</taxon>
        <taxon>Rhodospirillales</taxon>
        <taxon>Zavarziniaceae</taxon>
        <taxon>Zavarzinia</taxon>
    </lineage>
</organism>
<feature type="binding site" evidence="6">
    <location>
        <position position="152"/>
    </location>
    <ligand>
        <name>molybdate</name>
        <dbReference type="ChEBI" id="CHEBI:36264"/>
    </ligand>
</feature>
<dbReference type="PANTHER" id="PTHR30632:SF17">
    <property type="entry name" value="MOLYBDATE-BINDING PROTEIN MODA"/>
    <property type="match status" value="1"/>
</dbReference>
<dbReference type="FunFam" id="3.40.190.10:FF:000035">
    <property type="entry name" value="Molybdate ABC transporter substrate-binding protein"/>
    <property type="match status" value="1"/>
</dbReference>
<dbReference type="PIRSF" id="PIRSF004846">
    <property type="entry name" value="ModA"/>
    <property type="match status" value="1"/>
</dbReference>
<comment type="similarity">
    <text evidence="1">Belongs to the bacterial solute-binding protein ModA family.</text>
</comment>
<feature type="binding site" evidence="6">
    <location>
        <position position="66"/>
    </location>
    <ligand>
        <name>molybdate</name>
        <dbReference type="ChEBI" id="CHEBI:36264"/>
    </ligand>
</feature>
<comment type="caution">
    <text evidence="8">The sequence shown here is derived from an EMBL/GenBank/DDBJ whole genome shotgun (WGS) entry which is preliminary data.</text>
</comment>
<evidence type="ECO:0000313" key="9">
    <source>
        <dbReference type="Proteomes" id="UP000246077"/>
    </source>
</evidence>
<sequence length="261" mass="26671">MTLTRRLLLSLAAAAVLSLPMVHKAKAEDKPVLVFAAASLKESLGKVAESYKAETGKTVTLSFAASGPLAKQIEAAAPADVFISADLKWMSYLSDKGLTDKATEKALLGNTLVLIAPKDSATTTVPLAEGFDLAGLLGDGRLAIGEVTSVPAGTYGKTALESLKLFDSVKDKLAQGESVRAALALVSRGEAPLGIVYATDAAADPSVKVVATFPAASYPAIVYPVARVAASTNADAAGFIAYLQAPAATATFEAAGFTVPK</sequence>
<feature type="binding site" evidence="6">
    <location>
        <position position="197"/>
    </location>
    <ligand>
        <name>molybdate</name>
        <dbReference type="ChEBI" id="CHEBI:36264"/>
    </ligand>
</feature>
<dbReference type="GO" id="GO:0046872">
    <property type="term" value="F:metal ion binding"/>
    <property type="evidence" value="ECO:0007669"/>
    <property type="project" value="UniProtKB-KW"/>
</dbReference>
<dbReference type="GO" id="GO:1901359">
    <property type="term" value="F:tungstate binding"/>
    <property type="evidence" value="ECO:0007669"/>
    <property type="project" value="UniProtKB-ARBA"/>
</dbReference>
<dbReference type="Gene3D" id="3.40.190.10">
    <property type="entry name" value="Periplasmic binding protein-like II"/>
    <property type="match status" value="2"/>
</dbReference>
<dbReference type="NCBIfam" id="NF007958">
    <property type="entry name" value="PRK10677.1"/>
    <property type="match status" value="1"/>
</dbReference>
<evidence type="ECO:0000256" key="6">
    <source>
        <dbReference type="PIRSR" id="PIRSR004846-1"/>
    </source>
</evidence>